<proteinExistence type="predicted"/>
<dbReference type="InterPro" id="IPR007795">
    <property type="entry name" value="T7SS_EccB"/>
</dbReference>
<dbReference type="OrthoDB" id="3847604at2"/>
<comment type="caution">
    <text evidence="2">The sequence shown here is derived from an EMBL/GenBank/DDBJ whole genome shotgun (WGS) entry which is preliminary data.</text>
</comment>
<organism evidence="2 3">
    <name type="scientific">Kribbella soli</name>
    <dbReference type="NCBI Taxonomy" id="1124743"/>
    <lineage>
        <taxon>Bacteria</taxon>
        <taxon>Bacillati</taxon>
        <taxon>Actinomycetota</taxon>
        <taxon>Actinomycetes</taxon>
        <taxon>Propionibacteriales</taxon>
        <taxon>Kribbellaceae</taxon>
        <taxon>Kribbella</taxon>
    </lineage>
</organism>
<dbReference type="InterPro" id="IPR044857">
    <property type="entry name" value="T7SS_EccB_R1"/>
</dbReference>
<dbReference type="RefSeq" id="WP_131345319.1">
    <property type="nucleotide sequence ID" value="NZ_SJJZ01000004.1"/>
</dbReference>
<keyword evidence="3" id="KW-1185">Reference proteome</keyword>
<dbReference type="Gene3D" id="3.30.2390.20">
    <property type="entry name" value="Type VII secretion system EccB, repeat 1 domain"/>
    <property type="match status" value="1"/>
</dbReference>
<gene>
    <name evidence="2" type="primary">eccB</name>
    <name evidence="2" type="ORF">E0H45_34735</name>
</gene>
<dbReference type="Proteomes" id="UP000292346">
    <property type="component" value="Unassembled WGS sequence"/>
</dbReference>
<dbReference type="PANTHER" id="PTHR40765">
    <property type="entry name" value="ESX-2 SECRETION SYSTEM ATPASE ECCB2"/>
    <property type="match status" value="1"/>
</dbReference>
<evidence type="ECO:0000256" key="1">
    <source>
        <dbReference type="SAM" id="Phobius"/>
    </source>
</evidence>
<reference evidence="2 3" key="1">
    <citation type="submission" date="2019-02" db="EMBL/GenBank/DDBJ databases">
        <title>Kribbella capetownensis sp. nov. and Kribbella speibonae sp. nov., isolated from soil.</title>
        <authorList>
            <person name="Curtis S.M."/>
            <person name="Norton I."/>
            <person name="Everest G.J."/>
            <person name="Meyers P.R."/>
        </authorList>
    </citation>
    <scope>NUCLEOTIDE SEQUENCE [LARGE SCALE GENOMIC DNA]</scope>
    <source>
        <strain evidence="2 3">KCTC 29219</strain>
    </source>
</reference>
<dbReference type="NCBIfam" id="TIGR03919">
    <property type="entry name" value="T7SS_EccB"/>
    <property type="match status" value="1"/>
</dbReference>
<dbReference type="GO" id="GO:0005576">
    <property type="term" value="C:extracellular region"/>
    <property type="evidence" value="ECO:0007669"/>
    <property type="project" value="TreeGrafter"/>
</dbReference>
<evidence type="ECO:0000313" key="3">
    <source>
        <dbReference type="Proteomes" id="UP000292346"/>
    </source>
</evidence>
<evidence type="ECO:0000313" key="2">
    <source>
        <dbReference type="EMBL" id="TCC04238.1"/>
    </source>
</evidence>
<dbReference type="Pfam" id="PF05108">
    <property type="entry name" value="T7SS_ESX1_EccB"/>
    <property type="match status" value="1"/>
</dbReference>
<keyword evidence="1" id="KW-1133">Transmembrane helix</keyword>
<dbReference type="EMBL" id="SJJZ01000004">
    <property type="protein sequence ID" value="TCC04238.1"/>
    <property type="molecule type" value="Genomic_DNA"/>
</dbReference>
<protein>
    <submittedName>
        <fullName evidence="2">Type VII secretion protein EccB</fullName>
    </submittedName>
</protein>
<keyword evidence="1" id="KW-0472">Membrane</keyword>
<keyword evidence="1" id="KW-0812">Transmembrane</keyword>
<dbReference type="AlphaFoldDB" id="A0A4R0H3M4"/>
<accession>A0A4R0H3M4</accession>
<feature type="transmembrane region" description="Helical" evidence="1">
    <location>
        <begin position="38"/>
        <end position="61"/>
    </location>
</feature>
<dbReference type="PANTHER" id="PTHR40765:SF2">
    <property type="entry name" value="ESX-2 SECRETION SYSTEM ATPASE ECCB2"/>
    <property type="match status" value="1"/>
</dbReference>
<sequence>MASKRDQLQSHQFVQQRMTHALLLRETDPEFPPFRRGVVAMLIGIGLAVLVLAGAGVYGALSPGGKTSWKSGDRVIVEKETGTRYVYRDGVLYPAANYVSALLLANKYSAPLMVSAKSLLGVPRGQRVGIPDAPDSLPAKSRLLGSGWSLCAQPGVDSAGSPVVRSVLLVGTEQSGAASDSLLVVGPDGQRYLIWRGYRHLIQQQATVAAALALNNEAWLQVPSVWLDLVPSGPPLGPISVPGAGTQSGLLRPGRIGTLYVVQTSTGQGQYYLLQRDRLVAISSLQYDVQRTAPVTRKAYPGSVPEAVRLDPAVVAQVSGGVGTATTDSALPTTRPTFARPESSGDSVCAVFSGGEFRPRFTLAGSLPSAGDAGVTTGRGTGGLPLADVVVVQPGHGAVVEAMASPAQPAGSGALSFVSDLGRRYQLANRDVLGVLGYDQPPVVRLPAELISRLPAGHALDPDAATYPIGP</sequence>
<name>A0A4R0H3M4_9ACTN</name>